<feature type="non-terminal residue" evidence="1">
    <location>
        <position position="605"/>
    </location>
</feature>
<dbReference type="Gene3D" id="3.80.10.10">
    <property type="entry name" value="Ribonuclease Inhibitor"/>
    <property type="match status" value="1"/>
</dbReference>
<reference evidence="1" key="1">
    <citation type="journal article" date="2020" name="Fungal Divers.">
        <title>Resolving the Mortierellaceae phylogeny through synthesis of multi-gene phylogenetics and phylogenomics.</title>
        <authorList>
            <person name="Vandepol N."/>
            <person name="Liber J."/>
            <person name="Desiro A."/>
            <person name="Na H."/>
            <person name="Kennedy M."/>
            <person name="Barry K."/>
            <person name="Grigoriev I.V."/>
            <person name="Miller A.N."/>
            <person name="O'Donnell K."/>
            <person name="Stajich J.E."/>
            <person name="Bonito G."/>
        </authorList>
    </citation>
    <scope>NUCLEOTIDE SEQUENCE</scope>
    <source>
        <strain evidence="1">NRRL 28262</strain>
    </source>
</reference>
<keyword evidence="2" id="KW-1185">Reference proteome</keyword>
<dbReference type="AlphaFoldDB" id="A0AAD4D225"/>
<dbReference type="EMBL" id="JAAAIL010002676">
    <property type="protein sequence ID" value="KAG0255347.1"/>
    <property type="molecule type" value="Genomic_DNA"/>
</dbReference>
<evidence type="ECO:0008006" key="3">
    <source>
        <dbReference type="Google" id="ProtNLM"/>
    </source>
</evidence>
<dbReference type="SUPFAM" id="SSF52047">
    <property type="entry name" value="RNI-like"/>
    <property type="match status" value="1"/>
</dbReference>
<sequence>MTLPSPLPTSPLDIPELLSKIHSFLDNHTLQHSVILVCRQWFLINRHRIRRDLLWECYFQNECMERVLPLLPFIGKVDLFFRSVNAEENKAWKLFLGALEGIHEQGQQQLPHGQVQQEQQKEHVDTVQDLVGNQSTAITRHSLFEPTPLLEFSISGIYPSTRLYDLMPFLSNVTRLRVEQRLNHHVYPDRIFRGCPHLLSLYVGSESKVEMFREWLPLSPDQQHPLPLQSLVLDNAYLKQAKLEEFLQFTPNLMELQLSNLSIKGLTAIAEDSLYDCKRLIECVKRLGLPLKTFHFSVYEQFRRSWDCLVDEEQFKSISQDSREWTFATGDLSPQLMRNIGYLPNTITTLNMVNRDTVFCDSTSKLHQFLCTSPQLLHLRIPKTAYHMSYLDLYHRIPSALAGDRSRAALEAEAARNPDPGVWACRRLQTLHIAFEIPRGQNSTFREGHSRIVFGYIAKVCPELRELMMQVPNYWHGYELAGGFCLLAGLKHLERLRMGFGVSKHRTNLYDLDWMTLPRRTEHTEKNQEERRKIVAQWRGPLLGEVNKDRKRMAKAHPGEFLRTESNTLGWEYCDDVLREELYRVGMLLDVKMMLERIDGSSESD</sequence>
<name>A0AAD4D225_9FUNG</name>
<organism evidence="1 2">
    <name type="scientific">Linnemannia exigua</name>
    <dbReference type="NCBI Taxonomy" id="604196"/>
    <lineage>
        <taxon>Eukaryota</taxon>
        <taxon>Fungi</taxon>
        <taxon>Fungi incertae sedis</taxon>
        <taxon>Mucoromycota</taxon>
        <taxon>Mortierellomycotina</taxon>
        <taxon>Mortierellomycetes</taxon>
        <taxon>Mortierellales</taxon>
        <taxon>Mortierellaceae</taxon>
        <taxon>Linnemannia</taxon>
    </lineage>
</organism>
<comment type="caution">
    <text evidence="1">The sequence shown here is derived from an EMBL/GenBank/DDBJ whole genome shotgun (WGS) entry which is preliminary data.</text>
</comment>
<evidence type="ECO:0000313" key="2">
    <source>
        <dbReference type="Proteomes" id="UP001194580"/>
    </source>
</evidence>
<dbReference type="InterPro" id="IPR032675">
    <property type="entry name" value="LRR_dom_sf"/>
</dbReference>
<accession>A0AAD4D225</accession>
<dbReference type="Proteomes" id="UP001194580">
    <property type="component" value="Unassembled WGS sequence"/>
</dbReference>
<gene>
    <name evidence="1" type="ORF">BGZ95_005785</name>
</gene>
<protein>
    <recommendedName>
        <fullName evidence="3">F-box domain-containing protein</fullName>
    </recommendedName>
</protein>
<evidence type="ECO:0000313" key="1">
    <source>
        <dbReference type="EMBL" id="KAG0255347.1"/>
    </source>
</evidence>
<proteinExistence type="predicted"/>